<dbReference type="Pfam" id="PF20720">
    <property type="entry name" value="nSTAND3"/>
    <property type="match status" value="1"/>
</dbReference>
<reference evidence="3" key="1">
    <citation type="journal article" date="2019" name="Int. J. Syst. Evol. Microbiol.">
        <title>The Global Catalogue of Microorganisms (GCM) 10K type strain sequencing project: providing services to taxonomists for standard genome sequencing and annotation.</title>
        <authorList>
            <consortium name="The Broad Institute Genomics Platform"/>
            <consortium name="The Broad Institute Genome Sequencing Center for Infectious Disease"/>
            <person name="Wu L."/>
            <person name="Ma J."/>
        </authorList>
    </citation>
    <scope>NUCLEOTIDE SEQUENCE [LARGE SCALE GENOMIC DNA]</scope>
    <source>
        <strain evidence="3">CCM 7491</strain>
    </source>
</reference>
<protein>
    <recommendedName>
        <fullName evidence="1">Novel STAND NTPase 3 domain-containing protein</fullName>
    </recommendedName>
</protein>
<dbReference type="InterPro" id="IPR016024">
    <property type="entry name" value="ARM-type_fold"/>
</dbReference>
<dbReference type="EMBL" id="JBHRVU010000005">
    <property type="protein sequence ID" value="MFC3444080.1"/>
    <property type="molecule type" value="Genomic_DNA"/>
</dbReference>
<dbReference type="InterPro" id="IPR011989">
    <property type="entry name" value="ARM-like"/>
</dbReference>
<feature type="domain" description="Novel STAND NTPase 3" evidence="1">
    <location>
        <begin position="240"/>
        <end position="360"/>
    </location>
</feature>
<dbReference type="Proteomes" id="UP001595681">
    <property type="component" value="Unassembled WGS sequence"/>
</dbReference>
<evidence type="ECO:0000259" key="1">
    <source>
        <dbReference type="Pfam" id="PF20720"/>
    </source>
</evidence>
<evidence type="ECO:0000313" key="3">
    <source>
        <dbReference type="Proteomes" id="UP001595681"/>
    </source>
</evidence>
<accession>A0ABV7NNS9</accession>
<keyword evidence="3" id="KW-1185">Reference proteome</keyword>
<evidence type="ECO:0000313" key="2">
    <source>
        <dbReference type="EMBL" id="MFC3444080.1"/>
    </source>
</evidence>
<gene>
    <name evidence="2" type="ORF">ACFOKF_23300</name>
</gene>
<name>A0ABV7NNS9_9SPHN</name>
<organism evidence="2 3">
    <name type="scientific">Sphingobium rhizovicinum</name>
    <dbReference type="NCBI Taxonomy" id="432308"/>
    <lineage>
        <taxon>Bacteria</taxon>
        <taxon>Pseudomonadati</taxon>
        <taxon>Pseudomonadota</taxon>
        <taxon>Alphaproteobacteria</taxon>
        <taxon>Sphingomonadales</taxon>
        <taxon>Sphingomonadaceae</taxon>
        <taxon>Sphingobium</taxon>
    </lineage>
</organism>
<sequence length="1332" mass="145977">MSGKKTSLTGAAAAQAGYDYQVDVSILAALRLLLITKAASRLILEPANEEDLEADLAPDVPGRVEPSAVVAGGYKLVIQVKRRSGEPWSIEDFRALLKHGKTRRPALHHLDDPAARYLLVTSADAKGVARDLLVNDFEEPSDKNAFPSTLKSTLKSSPEGRVAIWGSLTEKQLAADLRDLMSDLLHVPKARQNDLLLDLRGEAKRRMRASIPGIWTRQDLLGTVRKYGGFLASSASLELFVPPSNFDQMAKLLEQRSAIVIRGPSGTGKTQAALKLCEFARDRDGTLEIVTVGPDDSPASTRKLVDTGPTLYYVEDPWGQYSLRGGSEAWTTQLPRLLEKARPDHQYVITSRDDMMRSADVGTGLNHWSIELDGDQYSDGPLIAIHDNRMDQLPADLQAKAFAFRTDALQAFETPLEIDLYFKELQEGPAEGEADHAFFRRLREAAHREAVQNEIGKYLSKIDSAGLPAIVWALLAARSQFDRAHLTALQRALRRIAPALGDEVDKVVDRLVATRHLRQPARTVAFAHPSVKEGFEAFLQANWPRSEGALELLIEALTKLGGSYSEWGLETAARAFQVTKAFSKRIEGIDPPFDIDPDAQAAIDAWLDDGLVDEKSDFSPLLELSTDVGSSGSVPSEVARWLLLGVQRGASVFLKKWKPPTYSDEWYDRIAADPVTAKVAGRFVRDALPWERGSFGRGFPDKLDRIAPNLAPAYCEAARKMVGNGFESNADTVAVGAVRDLAAFAPIVEAALDDLTSIRRYFAQEGAEEWRAIQDGERDHAVEEGHQSNHEGDGYTSGVFVDAYIAQLRREGRWRNVAAHPRVDELLYAWARDIATSAERPEIVELRELMRLSQDKPSEHQAWWAARENWYPELAADLRARLMADPAEGQLRSELVRTAVLRAPDMLIEVINALSQRPAAQLRLVVDVWEARGRLGARGRSAKLKQISDRISPDLGEIADALGFRKRPAKGVGATALAYILSTIGSLSASTLTSLVPIIVASGGDAAEAVKRWLIVADDNDDARAAAEAAVGLGSEPLMDLALHHKRADARRVALIALAKAHDTPLPDAVLRLANDPGSRVRRALVAILKNRPHPDHLAALRPLIHDTWSDNDAYHHEPESHPIACEAIEALAHYEDLPADLGPELLDLADRTPDREVSQYALIVAAHAFGADIRTKIWEMVLMPVSRWIRLDALDALAEAEFVEPEIVVQVTASLLLKLPAVLAVSATVLLCNHAAPMEVLSVFERVASSNNRRALLLIGAATLAPNHPVEADQILDLLEPGHPARDLLSAAAPLPTSVLDDLGTVRLRRAVRERLGDRLIDPPVVETATT</sequence>
<proteinExistence type="predicted"/>
<dbReference type="SUPFAM" id="SSF48371">
    <property type="entry name" value="ARM repeat"/>
    <property type="match status" value="1"/>
</dbReference>
<dbReference type="InterPro" id="IPR049050">
    <property type="entry name" value="nSTAND3"/>
</dbReference>
<comment type="caution">
    <text evidence="2">The sequence shown here is derived from an EMBL/GenBank/DDBJ whole genome shotgun (WGS) entry which is preliminary data.</text>
</comment>
<dbReference type="RefSeq" id="WP_380798978.1">
    <property type="nucleotide sequence ID" value="NZ_JBHRVU010000005.1"/>
</dbReference>
<dbReference type="Gene3D" id="1.25.10.10">
    <property type="entry name" value="Leucine-rich Repeat Variant"/>
    <property type="match status" value="1"/>
</dbReference>